<comment type="caution">
    <text evidence="2">The sequence shown here is derived from an EMBL/GenBank/DDBJ whole genome shotgun (WGS) entry which is preliminary data.</text>
</comment>
<comment type="catalytic activity">
    <reaction evidence="1">
        <text>5-oxo-L-proline + ATP + 2 H2O = L-glutamate + ADP + phosphate + H(+)</text>
        <dbReference type="Rhea" id="RHEA:10348"/>
        <dbReference type="ChEBI" id="CHEBI:15377"/>
        <dbReference type="ChEBI" id="CHEBI:15378"/>
        <dbReference type="ChEBI" id="CHEBI:29985"/>
        <dbReference type="ChEBI" id="CHEBI:30616"/>
        <dbReference type="ChEBI" id="CHEBI:43474"/>
        <dbReference type="ChEBI" id="CHEBI:58402"/>
        <dbReference type="ChEBI" id="CHEBI:456216"/>
        <dbReference type="EC" id="3.5.2.9"/>
    </reaction>
</comment>
<keyword evidence="1" id="KW-0067">ATP-binding</keyword>
<dbReference type="AlphaFoldDB" id="A0A0A5HND7"/>
<dbReference type="STRING" id="1385511.GCA_000425225_00875"/>
<dbReference type="Gene3D" id="3.20.20.370">
    <property type="entry name" value="Glycoside hydrolase/deacetylase"/>
    <property type="match status" value="1"/>
</dbReference>
<dbReference type="EMBL" id="AVPF01000043">
    <property type="protein sequence ID" value="KGX85152.1"/>
    <property type="molecule type" value="Genomic_DNA"/>
</dbReference>
<keyword evidence="1" id="KW-0378">Hydrolase</keyword>
<sequence>MTRIDINADLGESYGAFQVGEDEKLLEVISSANIACGFHAGDYNVMDSTIQLAKEKGVAIGAHPGFPDLFGFGRRDMSMSPEEIYRAMIYQLGAISGYCRVHDVQLSHVKPHGALYNMAAKQKEVAEAIAKAVYDFDSSLILYGLCNSLLLDEGKRLGLRVAAEAFADRTYTDEGLLTPRSHDHAVLTTKEEIEKQVLNMVEYGKVTTSSGKNIDLNPDTICFHGDGLSAFDHAGHMKRVLEEKGITVQSVGE</sequence>
<keyword evidence="3" id="KW-1185">Reference proteome</keyword>
<dbReference type="NCBIfam" id="NF003814">
    <property type="entry name" value="PRK05406.1-3"/>
    <property type="match status" value="1"/>
</dbReference>
<dbReference type="HAMAP" id="MF_00691">
    <property type="entry name" value="PxpA"/>
    <property type="match status" value="1"/>
</dbReference>
<dbReference type="RefSeq" id="WP_027445453.1">
    <property type="nucleotide sequence ID" value="NZ_AULJ01000008.1"/>
</dbReference>
<dbReference type="Pfam" id="PF03746">
    <property type="entry name" value="LamB_YcsF"/>
    <property type="match status" value="1"/>
</dbReference>
<proteinExistence type="inferred from homology"/>
<name>A0A0A5HND7_9BACI</name>
<accession>A0A0A5HND7</accession>
<dbReference type="EC" id="3.5.2.9" evidence="1"/>
<dbReference type="PANTHER" id="PTHR30292">
    <property type="entry name" value="UNCHARACTERIZED PROTEIN YBGL-RELATED"/>
    <property type="match status" value="1"/>
</dbReference>
<reference evidence="2 3" key="1">
    <citation type="submission" date="2013-08" db="EMBL/GenBank/DDBJ databases">
        <authorList>
            <person name="Huang J."/>
            <person name="Wang G."/>
        </authorList>
    </citation>
    <scope>NUCLEOTIDE SEQUENCE [LARGE SCALE GENOMIC DNA]</scope>
    <source>
        <strain evidence="2 3">BH030004</strain>
    </source>
</reference>
<dbReference type="GO" id="GO:0017168">
    <property type="term" value="F:5-oxoprolinase (ATP-hydrolyzing) activity"/>
    <property type="evidence" value="ECO:0007669"/>
    <property type="project" value="UniProtKB-UniRule"/>
</dbReference>
<evidence type="ECO:0000256" key="1">
    <source>
        <dbReference type="HAMAP-Rule" id="MF_00691"/>
    </source>
</evidence>
<organism evidence="2 3">
    <name type="scientific">Pontibacillus marinus BH030004 = DSM 16465</name>
    <dbReference type="NCBI Taxonomy" id="1385511"/>
    <lineage>
        <taxon>Bacteria</taxon>
        <taxon>Bacillati</taxon>
        <taxon>Bacillota</taxon>
        <taxon>Bacilli</taxon>
        <taxon>Bacillales</taxon>
        <taxon>Bacillaceae</taxon>
        <taxon>Pontibacillus</taxon>
    </lineage>
</organism>
<dbReference type="NCBIfam" id="NF003816">
    <property type="entry name" value="PRK05406.1-5"/>
    <property type="match status" value="1"/>
</dbReference>
<comment type="subunit">
    <text evidence="1">Forms a complex composed of PxpA, PxpB and PxpC.</text>
</comment>
<dbReference type="OrthoDB" id="9773478at2"/>
<dbReference type="InterPro" id="IPR011330">
    <property type="entry name" value="Glyco_hydro/deAcase_b/a-brl"/>
</dbReference>
<dbReference type="PANTHER" id="PTHR30292:SF0">
    <property type="entry name" value="5-OXOPROLINASE SUBUNIT A"/>
    <property type="match status" value="1"/>
</dbReference>
<evidence type="ECO:0000313" key="3">
    <source>
        <dbReference type="Proteomes" id="UP000030403"/>
    </source>
</evidence>
<gene>
    <name evidence="1" type="primary">pxpA</name>
    <name evidence="2" type="ORF">N783_11385</name>
</gene>
<dbReference type="GO" id="GO:0005975">
    <property type="term" value="P:carbohydrate metabolic process"/>
    <property type="evidence" value="ECO:0007669"/>
    <property type="project" value="InterPro"/>
</dbReference>
<dbReference type="eggNOG" id="COG1540">
    <property type="taxonomic scope" value="Bacteria"/>
</dbReference>
<dbReference type="GO" id="GO:0005524">
    <property type="term" value="F:ATP binding"/>
    <property type="evidence" value="ECO:0007669"/>
    <property type="project" value="UniProtKB-UniRule"/>
</dbReference>
<comment type="function">
    <text evidence="1">Catalyzes the cleavage of 5-oxoproline to form L-glutamate coupled to the hydrolysis of ATP to ADP and inorganic phosphate.</text>
</comment>
<dbReference type="CDD" id="cd10787">
    <property type="entry name" value="LamB_YcsF_like"/>
    <property type="match status" value="1"/>
</dbReference>
<protein>
    <recommendedName>
        <fullName evidence="1">5-oxoprolinase subunit A</fullName>
        <shortName evidence="1">5-OPase subunit A</shortName>
        <ecNumber evidence="1">3.5.2.9</ecNumber>
    </recommendedName>
    <alternativeName>
        <fullName evidence="1">5-oxoprolinase (ATP-hydrolyzing) subunit A</fullName>
    </alternativeName>
</protein>
<dbReference type="Proteomes" id="UP000030403">
    <property type="component" value="Unassembled WGS sequence"/>
</dbReference>
<evidence type="ECO:0000313" key="2">
    <source>
        <dbReference type="EMBL" id="KGX85152.1"/>
    </source>
</evidence>
<dbReference type="InterPro" id="IPR005501">
    <property type="entry name" value="LamB/YcsF/PxpA-like"/>
</dbReference>
<dbReference type="SUPFAM" id="SSF88713">
    <property type="entry name" value="Glycoside hydrolase/deacetylase"/>
    <property type="match status" value="1"/>
</dbReference>
<keyword evidence="1" id="KW-0547">Nucleotide-binding</keyword>
<comment type="similarity">
    <text evidence="1">Belongs to the LamB/PxpA family.</text>
</comment>